<gene>
    <name evidence="13" type="ORF">F6R98_01950</name>
</gene>
<evidence type="ECO:0000259" key="11">
    <source>
        <dbReference type="PROSITE" id="PS50968"/>
    </source>
</evidence>
<evidence type="ECO:0000256" key="4">
    <source>
        <dbReference type="ARBA" id="ARBA00022679"/>
    </source>
</evidence>
<evidence type="ECO:0000259" key="12">
    <source>
        <dbReference type="PROSITE" id="PS51826"/>
    </source>
</evidence>
<dbReference type="FunFam" id="3.30.559.10:FF:000004">
    <property type="entry name" value="Acetyltransferase component of pyruvate dehydrogenase complex"/>
    <property type="match status" value="1"/>
</dbReference>
<comment type="cofactor">
    <cofactor evidence="1 10">
        <name>(R)-lipoate</name>
        <dbReference type="ChEBI" id="CHEBI:83088"/>
    </cofactor>
</comment>
<dbReference type="RefSeq" id="WP_153247521.1">
    <property type="nucleotide sequence ID" value="NZ_CP044205.1"/>
</dbReference>
<dbReference type="InParanoid" id="A0A5Q0BHD5"/>
<keyword evidence="7 10" id="KW-0012">Acyltransferase</keyword>
<dbReference type="InterPro" id="IPR023213">
    <property type="entry name" value="CAT-like_dom_sf"/>
</dbReference>
<dbReference type="EMBL" id="CP044205">
    <property type="protein sequence ID" value="QFY41538.1"/>
    <property type="molecule type" value="Genomic_DNA"/>
</dbReference>
<keyword evidence="4 10" id="KW-0808">Transferase</keyword>
<dbReference type="InterPro" id="IPR000089">
    <property type="entry name" value="Biotin_lipoyl"/>
</dbReference>
<organism evidence="13 14">
    <name type="scientific">Candidatus Methylospira mobilis</name>
    <dbReference type="NCBI Taxonomy" id="1808979"/>
    <lineage>
        <taxon>Bacteria</taxon>
        <taxon>Pseudomonadati</taxon>
        <taxon>Pseudomonadota</taxon>
        <taxon>Gammaproteobacteria</taxon>
        <taxon>Methylococcales</taxon>
        <taxon>Methylococcaceae</taxon>
        <taxon>Candidatus Methylospira</taxon>
    </lineage>
</organism>
<dbReference type="PROSITE" id="PS00189">
    <property type="entry name" value="LIPOYL"/>
    <property type="match status" value="1"/>
</dbReference>
<dbReference type="Pfam" id="PF02817">
    <property type="entry name" value="E3_binding"/>
    <property type="match status" value="1"/>
</dbReference>
<evidence type="ECO:0000256" key="2">
    <source>
        <dbReference type="ARBA" id="ARBA00007317"/>
    </source>
</evidence>
<comment type="subunit">
    <text evidence="3">Forms a 24-polypeptide structural core with octahedral symmetry.</text>
</comment>
<evidence type="ECO:0000256" key="7">
    <source>
        <dbReference type="ARBA" id="ARBA00023315"/>
    </source>
</evidence>
<dbReference type="GO" id="GO:0006086">
    <property type="term" value="P:pyruvate decarboxylation to acetyl-CoA"/>
    <property type="evidence" value="ECO:0007669"/>
    <property type="project" value="TreeGrafter"/>
</dbReference>
<evidence type="ECO:0000256" key="10">
    <source>
        <dbReference type="RuleBase" id="RU003423"/>
    </source>
</evidence>
<dbReference type="GO" id="GO:0004742">
    <property type="term" value="F:dihydrolipoyllysine-residue acetyltransferase activity"/>
    <property type="evidence" value="ECO:0007669"/>
    <property type="project" value="UniProtKB-EC"/>
</dbReference>
<dbReference type="InterPro" id="IPR050743">
    <property type="entry name" value="2-oxoacid_DH_E2_comp"/>
</dbReference>
<dbReference type="PANTHER" id="PTHR43178">
    <property type="entry name" value="DIHYDROLIPOAMIDE ACETYLTRANSFERASE COMPONENT OF PYRUVATE DEHYDROGENASE COMPLEX"/>
    <property type="match status" value="1"/>
</dbReference>
<dbReference type="InterPro" id="IPR036625">
    <property type="entry name" value="E3-bd_dom_sf"/>
</dbReference>
<dbReference type="EC" id="2.3.1.-" evidence="10"/>
<dbReference type="SUPFAM" id="SSF51230">
    <property type="entry name" value="Single hybrid motif"/>
    <property type="match status" value="1"/>
</dbReference>
<dbReference type="CDD" id="cd06849">
    <property type="entry name" value="lipoyl_domain"/>
    <property type="match status" value="1"/>
</dbReference>
<dbReference type="KEGG" id="mmob:F6R98_01950"/>
<proteinExistence type="inferred from homology"/>
<feature type="domain" description="Lipoyl-binding" evidence="11">
    <location>
        <begin position="4"/>
        <end position="78"/>
    </location>
</feature>
<dbReference type="InterPro" id="IPR004167">
    <property type="entry name" value="PSBD"/>
</dbReference>
<comment type="catalytic activity">
    <reaction evidence="9">
        <text>N(6)-[(R)-dihydrolipoyl]-L-lysyl-[protein] + acetyl-CoA = N(6)-[(R)-S(8)-acetyldihydrolipoyl]-L-lysyl-[protein] + CoA</text>
        <dbReference type="Rhea" id="RHEA:17017"/>
        <dbReference type="Rhea" id="RHEA-COMP:10475"/>
        <dbReference type="Rhea" id="RHEA-COMP:10478"/>
        <dbReference type="ChEBI" id="CHEBI:57287"/>
        <dbReference type="ChEBI" id="CHEBI:57288"/>
        <dbReference type="ChEBI" id="CHEBI:83100"/>
        <dbReference type="ChEBI" id="CHEBI:83111"/>
        <dbReference type="EC" id="2.3.1.12"/>
    </reaction>
</comment>
<dbReference type="PROSITE" id="PS51826">
    <property type="entry name" value="PSBD"/>
    <property type="match status" value="1"/>
</dbReference>
<dbReference type="GO" id="GO:0031405">
    <property type="term" value="F:lipoic acid binding"/>
    <property type="evidence" value="ECO:0007669"/>
    <property type="project" value="TreeGrafter"/>
</dbReference>
<dbReference type="Gene3D" id="3.30.559.10">
    <property type="entry name" value="Chloramphenicol acetyltransferase-like domain"/>
    <property type="match status" value="1"/>
</dbReference>
<dbReference type="PANTHER" id="PTHR43178:SF2">
    <property type="entry name" value="DIHYDROLIPOYLLYSINE-RESIDUE ACETYLTRANSFERASE COMPONENT OF PYRUVATE DEHYDROGENASE COMPLEX"/>
    <property type="match status" value="1"/>
</dbReference>
<dbReference type="Pfam" id="PF00198">
    <property type="entry name" value="2-oxoacid_dh"/>
    <property type="match status" value="1"/>
</dbReference>
<comment type="function">
    <text evidence="8">The pyruvate dehydrogenase complex catalyzes the overall conversion of pyruvate to acetyl-CoA and CO(2). It contains multiple copies of three enzymatic components: pyruvate dehydrogenase (E1), dihydrolipoamide acetyltransferase (E2) and lipoamide dehydrogenase (E3).</text>
</comment>
<evidence type="ECO:0000256" key="8">
    <source>
        <dbReference type="ARBA" id="ARBA00025211"/>
    </source>
</evidence>
<comment type="similarity">
    <text evidence="2 10">Belongs to the 2-oxoacid dehydrogenase family.</text>
</comment>
<reference evidence="13 14" key="1">
    <citation type="submission" date="2019-09" db="EMBL/GenBank/DDBJ databases">
        <title>Ecophysiology of the spiral-shaped methanotroph Methylospira mobilis as revealed by the complete genome sequence.</title>
        <authorList>
            <person name="Oshkin I.Y."/>
            <person name="Dedysh S.N."/>
            <person name="Miroshnikov K."/>
            <person name="Danilova O.V."/>
            <person name="Hakobyan A."/>
            <person name="Liesack W."/>
        </authorList>
    </citation>
    <scope>NUCLEOTIDE SEQUENCE [LARGE SCALE GENOMIC DNA]</scope>
    <source>
        <strain evidence="13 14">Shm1</strain>
    </source>
</reference>
<sequence>MASEKIIEVPDIGGYKDVEIIEILVAIGDSIKAEDSLITLESDKAAMEIPSPYAGKVVALAVKLGDKVSQGSAILTLTLEETGAPAAAETIKPATAPVSEIAAAETPKTPETIAARPEPVAQAPVQEAGAAVTKGRIPHASPAVRAFARELGADVGLINGSGPKRRILKQDVQSYIKARLQSAERSGGSGVGLNFPALPDIDYSRFGPVRAQALSNIKKLSGANLHRNWVGIPHVTHHEEADITELEAFRRSIKGEAEKQGVNVTLLPLLIKALIVTLKAYPSFNSSLGNNGTELILKDYFHIGVAVDTPDGLVVPVLRDADRKGVFELASTLTDFGQRARARKLKTTEMQGGTFTISSLGGIGGVGFTPIINAPEVAILGVCRAQTRPVWQDGAWAPRLMLPLSLSYDHRVIDGAEAARFCALLARTLGDIRRVLL</sequence>
<evidence type="ECO:0000256" key="1">
    <source>
        <dbReference type="ARBA" id="ARBA00001938"/>
    </source>
</evidence>
<evidence type="ECO:0000256" key="9">
    <source>
        <dbReference type="ARBA" id="ARBA00048370"/>
    </source>
</evidence>
<keyword evidence="5" id="KW-0677">Repeat</keyword>
<dbReference type="GO" id="GO:0005737">
    <property type="term" value="C:cytoplasm"/>
    <property type="evidence" value="ECO:0007669"/>
    <property type="project" value="TreeGrafter"/>
</dbReference>
<dbReference type="SUPFAM" id="SSF47005">
    <property type="entry name" value="Peripheral subunit-binding domain of 2-oxo acid dehydrogenase complex"/>
    <property type="match status" value="1"/>
</dbReference>
<dbReference type="InterPro" id="IPR003016">
    <property type="entry name" value="2-oxoA_DH_lipoyl-BS"/>
</dbReference>
<dbReference type="SUPFAM" id="SSF52777">
    <property type="entry name" value="CoA-dependent acyltransferases"/>
    <property type="match status" value="1"/>
</dbReference>
<evidence type="ECO:0000313" key="13">
    <source>
        <dbReference type="EMBL" id="QFY41538.1"/>
    </source>
</evidence>
<dbReference type="Gene3D" id="2.40.50.100">
    <property type="match status" value="1"/>
</dbReference>
<dbReference type="Pfam" id="PF00364">
    <property type="entry name" value="Biotin_lipoyl"/>
    <property type="match status" value="1"/>
</dbReference>
<dbReference type="OrthoDB" id="9805770at2"/>
<evidence type="ECO:0000256" key="6">
    <source>
        <dbReference type="ARBA" id="ARBA00022823"/>
    </source>
</evidence>
<protein>
    <recommendedName>
        <fullName evidence="10">Dihydrolipoamide acetyltransferase component of pyruvate dehydrogenase complex</fullName>
        <ecNumber evidence="10">2.3.1.-</ecNumber>
    </recommendedName>
</protein>
<dbReference type="InterPro" id="IPR011053">
    <property type="entry name" value="Single_hybrid_motif"/>
</dbReference>
<dbReference type="PROSITE" id="PS50968">
    <property type="entry name" value="BIOTINYL_LIPOYL"/>
    <property type="match status" value="1"/>
</dbReference>
<evidence type="ECO:0000313" key="14">
    <source>
        <dbReference type="Proteomes" id="UP000325755"/>
    </source>
</evidence>
<dbReference type="FunCoup" id="A0A5Q0BHD5">
    <property type="interactions" value="522"/>
</dbReference>
<keyword evidence="14" id="KW-1185">Reference proteome</keyword>
<evidence type="ECO:0000256" key="3">
    <source>
        <dbReference type="ARBA" id="ARBA00011484"/>
    </source>
</evidence>
<evidence type="ECO:0000256" key="5">
    <source>
        <dbReference type="ARBA" id="ARBA00022737"/>
    </source>
</evidence>
<keyword evidence="6 10" id="KW-0450">Lipoyl</keyword>
<dbReference type="AlphaFoldDB" id="A0A5Q0BHD5"/>
<accession>A0A5Q0BHD5</accession>
<dbReference type="Proteomes" id="UP000325755">
    <property type="component" value="Chromosome"/>
</dbReference>
<dbReference type="InterPro" id="IPR001078">
    <property type="entry name" value="2-oxoacid_DH_actylTfrase"/>
</dbReference>
<feature type="domain" description="Peripheral subunit-binding (PSBD)" evidence="12">
    <location>
        <begin position="139"/>
        <end position="176"/>
    </location>
</feature>
<dbReference type="FunFam" id="2.40.50.100:FF:000009">
    <property type="entry name" value="Acetyltransferase component of pyruvate dehydrogenase complex"/>
    <property type="match status" value="1"/>
</dbReference>
<dbReference type="Gene3D" id="4.10.320.10">
    <property type="entry name" value="E3-binding domain"/>
    <property type="match status" value="1"/>
</dbReference>
<name>A0A5Q0BHD5_9GAMM</name>